<dbReference type="InterPro" id="IPR006140">
    <property type="entry name" value="D-isomer_DH_NAD-bd"/>
</dbReference>
<dbReference type="GO" id="GO:0051287">
    <property type="term" value="F:NAD binding"/>
    <property type="evidence" value="ECO:0007669"/>
    <property type="project" value="InterPro"/>
</dbReference>
<dbReference type="GO" id="GO:0016616">
    <property type="term" value="F:oxidoreductase activity, acting on the CH-OH group of donors, NAD or NADP as acceptor"/>
    <property type="evidence" value="ECO:0007669"/>
    <property type="project" value="InterPro"/>
</dbReference>
<evidence type="ECO:0000259" key="5">
    <source>
        <dbReference type="Pfam" id="PF02826"/>
    </source>
</evidence>
<dbReference type="Pfam" id="PF00389">
    <property type="entry name" value="2-Hacid_dh"/>
    <property type="match status" value="1"/>
</dbReference>
<dbReference type="AlphaFoldDB" id="A0A840NDV2"/>
<keyword evidence="2 3" id="KW-0560">Oxidoreductase</keyword>
<dbReference type="InterPro" id="IPR036291">
    <property type="entry name" value="NAD(P)-bd_dom_sf"/>
</dbReference>
<dbReference type="GO" id="GO:0008863">
    <property type="term" value="F:formate dehydrogenase (NAD+) activity"/>
    <property type="evidence" value="ECO:0007669"/>
    <property type="project" value="UniProtKB-EC"/>
</dbReference>
<dbReference type="NCBIfam" id="NF005750">
    <property type="entry name" value="PRK07574.1"/>
    <property type="match status" value="1"/>
</dbReference>
<dbReference type="PANTHER" id="PTHR42938">
    <property type="entry name" value="FORMATE DEHYDROGENASE 1"/>
    <property type="match status" value="1"/>
</dbReference>
<evidence type="ECO:0000256" key="1">
    <source>
        <dbReference type="ARBA" id="ARBA00005854"/>
    </source>
</evidence>
<organism evidence="6 7">
    <name type="scientific">Saccharopolyspora gloriosae</name>
    <dbReference type="NCBI Taxonomy" id="455344"/>
    <lineage>
        <taxon>Bacteria</taxon>
        <taxon>Bacillati</taxon>
        <taxon>Actinomycetota</taxon>
        <taxon>Actinomycetes</taxon>
        <taxon>Pseudonocardiales</taxon>
        <taxon>Pseudonocardiaceae</taxon>
        <taxon>Saccharopolyspora</taxon>
    </lineage>
</organism>
<dbReference type="EMBL" id="JACHIV010000001">
    <property type="protein sequence ID" value="MBB5069141.1"/>
    <property type="molecule type" value="Genomic_DNA"/>
</dbReference>
<gene>
    <name evidence="6" type="ORF">BJ969_002229</name>
</gene>
<sequence length="341" mass="37339">MKFVAVLYPGPAEQHVDHSGLELLGSTEGALGLAKLLESEGHELVVLSDRDRALRDHLADAHVFITTPFWPTYLTADDLRRAERLELVLTAGVGSDHVDAEAAAELGITVAEVTGSNVVSVAEHAVMQLLALVRNYLPAYQQVVDGRWDIADIAARSHDIEDKTIGIVGMGQIGQRIALRLRGFDVKVLYNTRHRRGSTDEAVFGARFKHLDDLVAQSDAIVLSCPLTAETKGLFDERRLRAMRPGSWLVNIARGQIVDTDALVEVLESGHLGGYAGDVWYPQPAPPDHPWRTMPGHALTPHVSGTTLEAQQRYAAGIQDSVRRYLDGDPLQEDYVVARPT</sequence>
<dbReference type="InterPro" id="IPR029753">
    <property type="entry name" value="D-isomer_DH_CS"/>
</dbReference>
<keyword evidence="7" id="KW-1185">Reference proteome</keyword>
<dbReference type="EC" id="1.17.1.9" evidence="6"/>
<evidence type="ECO:0000259" key="4">
    <source>
        <dbReference type="Pfam" id="PF00389"/>
    </source>
</evidence>
<evidence type="ECO:0000313" key="6">
    <source>
        <dbReference type="EMBL" id="MBB5069141.1"/>
    </source>
</evidence>
<dbReference type="Proteomes" id="UP000580474">
    <property type="component" value="Unassembled WGS sequence"/>
</dbReference>
<dbReference type="SUPFAM" id="SSF52283">
    <property type="entry name" value="Formate/glycerate dehydrogenase catalytic domain-like"/>
    <property type="match status" value="1"/>
</dbReference>
<dbReference type="SUPFAM" id="SSF51735">
    <property type="entry name" value="NAD(P)-binding Rossmann-fold domains"/>
    <property type="match status" value="1"/>
</dbReference>
<comment type="caution">
    <text evidence="6">The sequence shown here is derived from an EMBL/GenBank/DDBJ whole genome shotgun (WGS) entry which is preliminary data.</text>
</comment>
<reference evidence="6 7" key="1">
    <citation type="submission" date="2020-08" db="EMBL/GenBank/DDBJ databases">
        <title>Sequencing the genomes of 1000 actinobacteria strains.</title>
        <authorList>
            <person name="Klenk H.-P."/>
        </authorList>
    </citation>
    <scope>NUCLEOTIDE SEQUENCE [LARGE SCALE GENOMIC DNA]</scope>
    <source>
        <strain evidence="6 7">DSM 45582</strain>
    </source>
</reference>
<proteinExistence type="inferred from homology"/>
<feature type="domain" description="D-isomer specific 2-hydroxyacid dehydrogenase NAD-binding" evidence="5">
    <location>
        <begin position="126"/>
        <end position="304"/>
    </location>
</feature>
<dbReference type="InterPro" id="IPR006139">
    <property type="entry name" value="D-isomer_2_OHA_DH_cat_dom"/>
</dbReference>
<evidence type="ECO:0000256" key="3">
    <source>
        <dbReference type="RuleBase" id="RU003719"/>
    </source>
</evidence>
<dbReference type="Gene3D" id="3.40.50.720">
    <property type="entry name" value="NAD(P)-binding Rossmann-like Domain"/>
    <property type="match status" value="2"/>
</dbReference>
<evidence type="ECO:0000256" key="2">
    <source>
        <dbReference type="ARBA" id="ARBA00023002"/>
    </source>
</evidence>
<evidence type="ECO:0000313" key="7">
    <source>
        <dbReference type="Proteomes" id="UP000580474"/>
    </source>
</evidence>
<dbReference type="PANTHER" id="PTHR42938:SF9">
    <property type="entry name" value="FORMATE DEHYDROGENASE 1"/>
    <property type="match status" value="1"/>
</dbReference>
<dbReference type="PROSITE" id="PS00671">
    <property type="entry name" value="D_2_HYDROXYACID_DH_3"/>
    <property type="match status" value="1"/>
</dbReference>
<comment type="similarity">
    <text evidence="1 3">Belongs to the D-isomer specific 2-hydroxyacid dehydrogenase family.</text>
</comment>
<feature type="domain" description="D-isomer specific 2-hydroxyacid dehydrogenase catalytic" evidence="4">
    <location>
        <begin position="35"/>
        <end position="332"/>
    </location>
</feature>
<name>A0A840NDV2_9PSEU</name>
<dbReference type="Pfam" id="PF02826">
    <property type="entry name" value="2-Hacid_dh_C"/>
    <property type="match status" value="1"/>
</dbReference>
<accession>A0A840NDV2</accession>
<dbReference type="RefSeq" id="WP_221315780.1">
    <property type="nucleotide sequence ID" value="NZ_JACHIV010000001.1"/>
</dbReference>
<protein>
    <submittedName>
        <fullName evidence="6">Formate dehydrogenase</fullName>
        <ecNumber evidence="6">1.17.1.9</ecNumber>
    </submittedName>
</protein>